<dbReference type="Gene3D" id="3.40.1090.10">
    <property type="entry name" value="Cytosolic phospholipase A2 catalytic domain"/>
    <property type="match status" value="1"/>
</dbReference>
<dbReference type="OrthoDB" id="194358at2759"/>
<protein>
    <recommendedName>
        <fullName evidence="3">PNPLA domain-containing protein</fullName>
    </recommendedName>
</protein>
<evidence type="ECO:0008006" key="3">
    <source>
        <dbReference type="Google" id="ProtNLM"/>
    </source>
</evidence>
<organism evidence="1 2">
    <name type="scientific">[Emmonsia] crescens</name>
    <dbReference type="NCBI Taxonomy" id="73230"/>
    <lineage>
        <taxon>Eukaryota</taxon>
        <taxon>Fungi</taxon>
        <taxon>Dikarya</taxon>
        <taxon>Ascomycota</taxon>
        <taxon>Pezizomycotina</taxon>
        <taxon>Eurotiomycetes</taxon>
        <taxon>Eurotiomycetidae</taxon>
        <taxon>Onygenales</taxon>
        <taxon>Ajellomycetaceae</taxon>
        <taxon>Emergomyces</taxon>
    </lineage>
</organism>
<gene>
    <name evidence="1" type="ORF">EMCG_05064</name>
</gene>
<reference evidence="2" key="1">
    <citation type="journal article" date="2015" name="PLoS Genet.">
        <title>The dynamic genome and transcriptome of the human fungal pathogen Blastomyces and close relative Emmonsia.</title>
        <authorList>
            <person name="Munoz J.F."/>
            <person name="Gauthier G.M."/>
            <person name="Desjardins C.A."/>
            <person name="Gallo J.E."/>
            <person name="Holder J."/>
            <person name="Sullivan T.D."/>
            <person name="Marty A.J."/>
            <person name="Carmen J.C."/>
            <person name="Chen Z."/>
            <person name="Ding L."/>
            <person name="Gujja S."/>
            <person name="Magrini V."/>
            <person name="Misas E."/>
            <person name="Mitreva M."/>
            <person name="Priest M."/>
            <person name="Saif S."/>
            <person name="Whiston E.A."/>
            <person name="Young S."/>
            <person name="Zeng Q."/>
            <person name="Goldman W.E."/>
            <person name="Mardis E.R."/>
            <person name="Taylor J.W."/>
            <person name="McEwen J.G."/>
            <person name="Clay O.K."/>
            <person name="Klein B.S."/>
            <person name="Cuomo C.A."/>
        </authorList>
    </citation>
    <scope>NUCLEOTIDE SEQUENCE [LARGE SCALE GENOMIC DNA]</scope>
    <source>
        <strain evidence="2">UAMH 3008</strain>
    </source>
</reference>
<evidence type="ECO:0000313" key="2">
    <source>
        <dbReference type="Proteomes" id="UP000034164"/>
    </source>
</evidence>
<comment type="caution">
    <text evidence="1">The sequence shown here is derived from an EMBL/GenBank/DDBJ whole genome shotgun (WGS) entry which is preliminary data.</text>
</comment>
<dbReference type="InterPro" id="IPR016035">
    <property type="entry name" value="Acyl_Trfase/lysoPLipase"/>
</dbReference>
<dbReference type="SUPFAM" id="SSF52151">
    <property type="entry name" value="FabD/lysophospholipase-like"/>
    <property type="match status" value="1"/>
</dbReference>
<evidence type="ECO:0000313" key="1">
    <source>
        <dbReference type="EMBL" id="KKZ60142.1"/>
    </source>
</evidence>
<dbReference type="VEuPathDB" id="FungiDB:EMCG_05064"/>
<dbReference type="Proteomes" id="UP000034164">
    <property type="component" value="Unassembled WGS sequence"/>
</dbReference>
<proteinExistence type="predicted"/>
<sequence>MCAQKFGEPFECAEYEFIVSNCISCKEPAYLKVKIKPPTAGARVLSIDGGGMRSGAPLECLALLQADLPPDLLVRSFFEYKIGTSSGGITVLDMEMCQNDVDDFFQAFN</sequence>
<dbReference type="AlphaFoldDB" id="A0A0G2HPX5"/>
<dbReference type="EMBL" id="LCZI01001578">
    <property type="protein sequence ID" value="KKZ60142.1"/>
    <property type="molecule type" value="Genomic_DNA"/>
</dbReference>
<accession>A0A0G2HPX5</accession>
<name>A0A0G2HPX5_9EURO</name>